<comment type="caution">
    <text evidence="1">The sequence shown here is derived from an EMBL/GenBank/DDBJ whole genome shotgun (WGS) entry which is preliminary data.</text>
</comment>
<dbReference type="AlphaFoldDB" id="A0A3S5FGW8"/>
<evidence type="ECO:0000313" key="1">
    <source>
        <dbReference type="EMBL" id="VEL40815.1"/>
    </source>
</evidence>
<proteinExistence type="predicted"/>
<keyword evidence="2" id="KW-1185">Reference proteome</keyword>
<evidence type="ECO:0000313" key="2">
    <source>
        <dbReference type="Proteomes" id="UP000784294"/>
    </source>
</evidence>
<dbReference type="Proteomes" id="UP000784294">
    <property type="component" value="Unassembled WGS sequence"/>
</dbReference>
<protein>
    <submittedName>
        <fullName evidence="1">Uncharacterized protein</fullName>
    </submittedName>
</protein>
<gene>
    <name evidence="1" type="ORF">PXEA_LOCUS34255</name>
</gene>
<organism evidence="1 2">
    <name type="scientific">Protopolystoma xenopodis</name>
    <dbReference type="NCBI Taxonomy" id="117903"/>
    <lineage>
        <taxon>Eukaryota</taxon>
        <taxon>Metazoa</taxon>
        <taxon>Spiralia</taxon>
        <taxon>Lophotrochozoa</taxon>
        <taxon>Platyhelminthes</taxon>
        <taxon>Monogenea</taxon>
        <taxon>Polyopisthocotylea</taxon>
        <taxon>Polystomatidea</taxon>
        <taxon>Polystomatidae</taxon>
        <taxon>Protopolystoma</taxon>
    </lineage>
</organism>
<reference evidence="1" key="1">
    <citation type="submission" date="2018-11" db="EMBL/GenBank/DDBJ databases">
        <authorList>
            <consortium name="Pathogen Informatics"/>
        </authorList>
    </citation>
    <scope>NUCLEOTIDE SEQUENCE</scope>
</reference>
<sequence>MHFEIVFLNVNVIIEEREDKLSRSHHVRGDSKPASSEVSCLMTSQLGGAISAGSRSSTPRLYSLLTLGPESTKKEENNRLSLLVCRQRIVEAGGIGVLRRPGVHQRGNGLTPTSKTSELSRWVKSYWIR</sequence>
<name>A0A3S5FGW8_9PLAT</name>
<dbReference type="EMBL" id="CAAALY010266577">
    <property type="protein sequence ID" value="VEL40815.1"/>
    <property type="molecule type" value="Genomic_DNA"/>
</dbReference>
<accession>A0A3S5FGW8</accession>